<dbReference type="AlphaFoldDB" id="A0A923M453"/>
<sequence length="586" mass="64760">MWGEVLKSGRWAVALASLLLAAACARAASADITTTAQYGIDPTRTATVQQVDAGALALKPLEKHEAFALEGKAMWLRLDLPPRAGEQHRYVALSGGAFIDRASFFTRGTDGRWREQRAGDFVPVSQWPHPHIAPLFSADAAGPAWLRIENRPAPLSPFVKLLDEDDLQQSRQWTFLLVGGYLGFGLLVLLVGVTQGYLYGERAFHSYCTYVLMMLLFQLAYTGMGGLFVWPTSAAFNDASPALFMLLMTAAGIWNIRESVALQRHSPLVDRLTIGFCIFGVLFAAVYTAFTSAWSYAVLMIYGLAAVVLSITLCLWTWRRGERWSLWIFLGFLPIHLAYPFPALRASGVLPDSWASQYAVLIGSAIEIPLLLFILHWRAREFSENRARLRALDSTDPLTGLAVVPVLRLRLRDSLRRARRLDHPAALLLVEVANHAEIVAREGREAGDRALVVAAGRLSRLVREIDTVCRISNTRFAILVEGPQPDEARRALAPHMVARGLEPLPHMPNDLALRLKVVTLPVPDTSAHTTVDGSADEQRLLERANEALDLFLGDPKRAVYHLGRVDEPATAPSVFDSEPLRALKGR</sequence>
<dbReference type="SUPFAM" id="SSF55073">
    <property type="entry name" value="Nucleotide cyclase"/>
    <property type="match status" value="1"/>
</dbReference>
<dbReference type="EMBL" id="JACORU010000001">
    <property type="protein sequence ID" value="MBC5763563.1"/>
    <property type="molecule type" value="Genomic_DNA"/>
</dbReference>
<dbReference type="Pfam" id="PF07696">
    <property type="entry name" value="7TMR-DISMED2"/>
    <property type="match status" value="1"/>
</dbReference>
<feature type="transmembrane region" description="Helical" evidence="1">
    <location>
        <begin position="324"/>
        <end position="342"/>
    </location>
</feature>
<dbReference type="InterPro" id="IPR011622">
    <property type="entry name" value="7TMR_DISM_rcpt_extracell_dom2"/>
</dbReference>
<feature type="transmembrane region" description="Helical" evidence="1">
    <location>
        <begin position="210"/>
        <end position="233"/>
    </location>
</feature>
<feature type="transmembrane region" description="Helical" evidence="1">
    <location>
        <begin position="354"/>
        <end position="377"/>
    </location>
</feature>
<comment type="caution">
    <text evidence="4">The sequence shown here is derived from an EMBL/GenBank/DDBJ whole genome shotgun (WGS) entry which is preliminary data.</text>
</comment>
<name>A0A923M453_9BURK</name>
<evidence type="ECO:0000259" key="3">
    <source>
        <dbReference type="SMART" id="SM00267"/>
    </source>
</evidence>
<dbReference type="InterPro" id="IPR000160">
    <property type="entry name" value="GGDEF_dom"/>
</dbReference>
<dbReference type="InterPro" id="IPR011623">
    <property type="entry name" value="7TMR_DISM_rcpt_extracell_dom1"/>
</dbReference>
<dbReference type="Proteomes" id="UP000596827">
    <property type="component" value="Unassembled WGS sequence"/>
</dbReference>
<evidence type="ECO:0000256" key="2">
    <source>
        <dbReference type="SAM" id="SignalP"/>
    </source>
</evidence>
<dbReference type="Pfam" id="PF07695">
    <property type="entry name" value="7TMR-DISM_7TM"/>
    <property type="match status" value="1"/>
</dbReference>
<dbReference type="Pfam" id="PF00990">
    <property type="entry name" value="GGDEF"/>
    <property type="match status" value="1"/>
</dbReference>
<dbReference type="InterPro" id="IPR029787">
    <property type="entry name" value="Nucleotide_cyclase"/>
</dbReference>
<dbReference type="InterPro" id="IPR043128">
    <property type="entry name" value="Rev_trsase/Diguanyl_cyclase"/>
</dbReference>
<evidence type="ECO:0000256" key="1">
    <source>
        <dbReference type="SAM" id="Phobius"/>
    </source>
</evidence>
<feature type="chain" id="PRO_5037341873" evidence="2">
    <location>
        <begin position="28"/>
        <end position="586"/>
    </location>
</feature>
<keyword evidence="1" id="KW-0472">Membrane</keyword>
<accession>A0A923M453</accession>
<dbReference type="Gene3D" id="2.60.40.2380">
    <property type="match status" value="1"/>
</dbReference>
<dbReference type="PROSITE" id="PS51257">
    <property type="entry name" value="PROKAR_LIPOPROTEIN"/>
    <property type="match status" value="1"/>
</dbReference>
<feature type="transmembrane region" description="Helical" evidence="1">
    <location>
        <begin position="173"/>
        <end position="198"/>
    </location>
</feature>
<keyword evidence="1" id="KW-0812">Transmembrane</keyword>
<evidence type="ECO:0000313" key="5">
    <source>
        <dbReference type="Proteomes" id="UP000596827"/>
    </source>
</evidence>
<feature type="transmembrane region" description="Helical" evidence="1">
    <location>
        <begin position="268"/>
        <end position="290"/>
    </location>
</feature>
<feature type="transmembrane region" description="Helical" evidence="1">
    <location>
        <begin position="239"/>
        <end position="256"/>
    </location>
</feature>
<dbReference type="NCBIfam" id="TIGR00254">
    <property type="entry name" value="GGDEF"/>
    <property type="match status" value="1"/>
</dbReference>
<feature type="signal peptide" evidence="2">
    <location>
        <begin position="1"/>
        <end position="27"/>
    </location>
</feature>
<protein>
    <submittedName>
        <fullName evidence="4">Diguanylate cyclase</fullName>
    </submittedName>
</protein>
<dbReference type="Gene3D" id="3.30.70.270">
    <property type="match status" value="1"/>
</dbReference>
<dbReference type="RefSeq" id="WP_187080005.1">
    <property type="nucleotide sequence ID" value="NZ_JACORU010000001.1"/>
</dbReference>
<feature type="transmembrane region" description="Helical" evidence="1">
    <location>
        <begin position="296"/>
        <end position="317"/>
    </location>
</feature>
<feature type="domain" description="GGDEF" evidence="3">
    <location>
        <begin position="382"/>
        <end position="562"/>
    </location>
</feature>
<keyword evidence="1" id="KW-1133">Transmembrane helix</keyword>
<dbReference type="InterPro" id="IPR052155">
    <property type="entry name" value="Biofilm_reg_signaling"/>
</dbReference>
<dbReference type="PANTHER" id="PTHR44757">
    <property type="entry name" value="DIGUANYLATE CYCLASE DGCP"/>
    <property type="match status" value="1"/>
</dbReference>
<evidence type="ECO:0000313" key="4">
    <source>
        <dbReference type="EMBL" id="MBC5763563.1"/>
    </source>
</evidence>
<keyword evidence="2" id="KW-0732">Signal</keyword>
<dbReference type="SMART" id="SM00267">
    <property type="entry name" value="GGDEF"/>
    <property type="match status" value="1"/>
</dbReference>
<keyword evidence="5" id="KW-1185">Reference proteome</keyword>
<proteinExistence type="predicted"/>
<reference evidence="4" key="1">
    <citation type="submission" date="2020-08" db="EMBL/GenBank/DDBJ databases">
        <title>Ramlibacter sp. GTP1 16S ribosomal RNA gene genome sequencing and assembly.</title>
        <authorList>
            <person name="Kang M."/>
        </authorList>
    </citation>
    <scope>NUCLEOTIDE SEQUENCE</scope>
    <source>
        <strain evidence="4">GTP1</strain>
    </source>
</reference>
<organism evidence="4 5">
    <name type="scientific">Ramlibacter albus</name>
    <dbReference type="NCBI Taxonomy" id="2079448"/>
    <lineage>
        <taxon>Bacteria</taxon>
        <taxon>Pseudomonadati</taxon>
        <taxon>Pseudomonadota</taxon>
        <taxon>Betaproteobacteria</taxon>
        <taxon>Burkholderiales</taxon>
        <taxon>Comamonadaceae</taxon>
        <taxon>Ramlibacter</taxon>
    </lineage>
</organism>
<gene>
    <name evidence="4" type="ORF">H8R02_03830</name>
</gene>
<dbReference type="PANTHER" id="PTHR44757:SF2">
    <property type="entry name" value="BIOFILM ARCHITECTURE MAINTENANCE PROTEIN MBAA"/>
    <property type="match status" value="1"/>
</dbReference>